<feature type="active site" evidence="4">
    <location>
        <position position="26"/>
    </location>
</feature>
<protein>
    <recommendedName>
        <fullName evidence="2">protein-glutamate methylesterase</fullName>
        <ecNumber evidence="2">3.1.1.61</ecNumber>
    </recommendedName>
</protein>
<dbReference type="RefSeq" id="WP_307334218.1">
    <property type="nucleotide sequence ID" value="NZ_JAUSUQ010000001.1"/>
</dbReference>
<evidence type="ECO:0000256" key="4">
    <source>
        <dbReference type="PROSITE-ProRule" id="PRU00050"/>
    </source>
</evidence>
<evidence type="ECO:0000256" key="3">
    <source>
        <dbReference type="ARBA" id="ARBA00048267"/>
    </source>
</evidence>
<proteinExistence type="predicted"/>
<sequence length="211" mass="23040">MYEEGVHITLYSQQRQLKFLVLIGVSTGGPKALQYLFSHLTARKDTALLVVQHMPPNFTYSLAKRLNELSSYSVKEAKHGDPIKGAHAYVAPGDYHLEIRMEAGTPVVYLTKKAPRKGHRPAVDVLFESAVQAVGYSVITVIMTGMGKDGTEGLKWLKEQKHIYSLAEDESSCIVYGMPKTAIEAGLVDKVVPLEGMPGAIEQAIKELGGA</sequence>
<dbReference type="SUPFAM" id="SSF52738">
    <property type="entry name" value="Methylesterase CheB, C-terminal domain"/>
    <property type="match status" value="1"/>
</dbReference>
<feature type="active site" evidence="4">
    <location>
        <position position="149"/>
    </location>
</feature>
<reference evidence="6 7" key="1">
    <citation type="submission" date="2023-07" db="EMBL/GenBank/DDBJ databases">
        <title>Genomic Encyclopedia of Type Strains, Phase IV (KMG-IV): sequencing the most valuable type-strain genomes for metagenomic binning, comparative biology and taxonomic classification.</title>
        <authorList>
            <person name="Goeker M."/>
        </authorList>
    </citation>
    <scope>NUCLEOTIDE SEQUENCE [LARGE SCALE GENOMIC DNA]</scope>
    <source>
        <strain evidence="6 7">DSM 17740</strain>
    </source>
</reference>
<dbReference type="GO" id="GO:0008984">
    <property type="term" value="F:protein-glutamate methylesterase activity"/>
    <property type="evidence" value="ECO:0007669"/>
    <property type="project" value="UniProtKB-EC"/>
</dbReference>
<dbReference type="PANTHER" id="PTHR42872:SF6">
    <property type="entry name" value="PROTEIN-GLUTAMATE METHYLESTERASE_PROTEIN-GLUTAMINE GLUTAMINASE"/>
    <property type="match status" value="1"/>
</dbReference>
<dbReference type="Pfam" id="PF01339">
    <property type="entry name" value="CheB_methylest"/>
    <property type="match status" value="1"/>
</dbReference>
<gene>
    <name evidence="6" type="ORF">J2S00_000053</name>
</gene>
<dbReference type="PANTHER" id="PTHR42872">
    <property type="entry name" value="PROTEIN-GLUTAMATE METHYLESTERASE/PROTEIN-GLUTAMINE GLUTAMINASE"/>
    <property type="match status" value="1"/>
</dbReference>
<name>A0ABU0CLJ3_9BACI</name>
<dbReference type="EMBL" id="JAUSUQ010000001">
    <property type="protein sequence ID" value="MDQ0337283.1"/>
    <property type="molecule type" value="Genomic_DNA"/>
</dbReference>
<keyword evidence="7" id="KW-1185">Reference proteome</keyword>
<keyword evidence="4" id="KW-0145">Chemotaxis</keyword>
<accession>A0ABU0CLJ3</accession>
<evidence type="ECO:0000313" key="6">
    <source>
        <dbReference type="EMBL" id="MDQ0337283.1"/>
    </source>
</evidence>
<evidence type="ECO:0000259" key="5">
    <source>
        <dbReference type="PROSITE" id="PS50122"/>
    </source>
</evidence>
<comment type="caution">
    <text evidence="6">The sequence shown here is derived from an EMBL/GenBank/DDBJ whole genome shotgun (WGS) entry which is preliminary data.</text>
</comment>
<feature type="domain" description="CheB-type methylesterase" evidence="5">
    <location>
        <begin position="20"/>
        <end position="208"/>
    </location>
</feature>
<dbReference type="InterPro" id="IPR000673">
    <property type="entry name" value="Sig_transdc_resp-reg_Me-estase"/>
</dbReference>
<organism evidence="6 7">
    <name type="scientific">Caldalkalibacillus uzonensis</name>
    <dbReference type="NCBI Taxonomy" id="353224"/>
    <lineage>
        <taxon>Bacteria</taxon>
        <taxon>Bacillati</taxon>
        <taxon>Bacillota</taxon>
        <taxon>Bacilli</taxon>
        <taxon>Bacillales</taxon>
        <taxon>Bacillaceae</taxon>
        <taxon>Caldalkalibacillus</taxon>
    </lineage>
</organism>
<evidence type="ECO:0000256" key="1">
    <source>
        <dbReference type="ARBA" id="ARBA00022801"/>
    </source>
</evidence>
<dbReference type="CDD" id="cd16432">
    <property type="entry name" value="CheB_Rec"/>
    <property type="match status" value="1"/>
</dbReference>
<keyword evidence="1 4" id="KW-0378">Hydrolase</keyword>
<dbReference type="Gene3D" id="3.40.50.180">
    <property type="entry name" value="Methylesterase CheB, C-terminal domain"/>
    <property type="match status" value="1"/>
</dbReference>
<dbReference type="InterPro" id="IPR035909">
    <property type="entry name" value="CheB_C"/>
</dbReference>
<comment type="catalytic activity">
    <reaction evidence="3">
        <text>[protein]-L-glutamate 5-O-methyl ester + H2O = L-glutamyl-[protein] + methanol + H(+)</text>
        <dbReference type="Rhea" id="RHEA:23236"/>
        <dbReference type="Rhea" id="RHEA-COMP:10208"/>
        <dbReference type="Rhea" id="RHEA-COMP:10311"/>
        <dbReference type="ChEBI" id="CHEBI:15377"/>
        <dbReference type="ChEBI" id="CHEBI:15378"/>
        <dbReference type="ChEBI" id="CHEBI:17790"/>
        <dbReference type="ChEBI" id="CHEBI:29973"/>
        <dbReference type="ChEBI" id="CHEBI:82795"/>
        <dbReference type="EC" id="3.1.1.61"/>
    </reaction>
</comment>
<dbReference type="Proteomes" id="UP001232445">
    <property type="component" value="Unassembled WGS sequence"/>
</dbReference>
<evidence type="ECO:0000256" key="2">
    <source>
        <dbReference type="ARBA" id="ARBA00039140"/>
    </source>
</evidence>
<feature type="active site" evidence="4">
    <location>
        <position position="53"/>
    </location>
</feature>
<dbReference type="EC" id="3.1.1.61" evidence="2"/>
<dbReference type="PROSITE" id="PS50122">
    <property type="entry name" value="CHEB"/>
    <property type="match status" value="1"/>
</dbReference>
<evidence type="ECO:0000313" key="7">
    <source>
        <dbReference type="Proteomes" id="UP001232445"/>
    </source>
</evidence>